<protein>
    <submittedName>
        <fullName evidence="1">AAEL007398-PA</fullName>
    </submittedName>
</protein>
<dbReference type="HOGENOM" id="CLU_2212100_0_0_1"/>
<dbReference type="EMBL" id="CH477438">
    <property type="protein sequence ID" value="EAT40910.1"/>
    <property type="molecule type" value="Genomic_DNA"/>
</dbReference>
<dbReference type="KEGG" id="aag:5569136"/>
<accession>A0A1S4FGJ4</accession>
<proteinExistence type="predicted"/>
<dbReference type="Proteomes" id="UP000682892">
    <property type="component" value="Unassembled WGS sequence"/>
</dbReference>
<name>A0A1S4FGJ4_AEDAE</name>
<reference evidence="1" key="1">
    <citation type="submission" date="2005-10" db="EMBL/GenBank/DDBJ databases">
        <authorList>
            <person name="Loftus B.J."/>
            <person name="Nene V.M."/>
            <person name="Hannick L.I."/>
            <person name="Bidwell S."/>
            <person name="Haas B."/>
            <person name="Amedeo P."/>
            <person name="Orvis J."/>
            <person name="Wortman J.R."/>
            <person name="White O.R."/>
            <person name="Salzberg S."/>
            <person name="Shumway M."/>
            <person name="Koo H."/>
            <person name="Zhao Y."/>
            <person name="Holmes M."/>
            <person name="Miller J."/>
            <person name="Schatz M."/>
            <person name="Pop M."/>
            <person name="Pai G."/>
            <person name="Utterback T."/>
            <person name="Rogers Y.-H."/>
            <person name="Kravitz S."/>
            <person name="Fraser C.M."/>
        </authorList>
    </citation>
    <scope>NUCLEOTIDE SEQUENCE</scope>
    <source>
        <strain evidence="1">Liverpool</strain>
    </source>
</reference>
<evidence type="ECO:0000313" key="2">
    <source>
        <dbReference type="Proteomes" id="UP000682892"/>
    </source>
</evidence>
<reference evidence="1" key="3">
    <citation type="submission" date="2012-09" db="EMBL/GenBank/DDBJ databases">
        <authorList>
            <consortium name="VectorBase"/>
        </authorList>
    </citation>
    <scope>NUCLEOTIDE SEQUENCE</scope>
    <source>
        <strain evidence="1">Liverpool</strain>
    </source>
</reference>
<organism evidence="1 2">
    <name type="scientific">Aedes aegypti</name>
    <name type="common">Yellowfever mosquito</name>
    <name type="synonym">Culex aegypti</name>
    <dbReference type="NCBI Taxonomy" id="7159"/>
    <lineage>
        <taxon>Eukaryota</taxon>
        <taxon>Metazoa</taxon>
        <taxon>Ecdysozoa</taxon>
        <taxon>Arthropoda</taxon>
        <taxon>Hexapoda</taxon>
        <taxon>Insecta</taxon>
        <taxon>Pterygota</taxon>
        <taxon>Neoptera</taxon>
        <taxon>Endopterygota</taxon>
        <taxon>Diptera</taxon>
        <taxon>Nematocera</taxon>
        <taxon>Culicoidea</taxon>
        <taxon>Culicidae</taxon>
        <taxon>Culicinae</taxon>
        <taxon>Aedini</taxon>
        <taxon>Aedes</taxon>
        <taxon>Stegomyia</taxon>
    </lineage>
</organism>
<evidence type="ECO:0000313" key="1">
    <source>
        <dbReference type="EMBL" id="EAT40910.1"/>
    </source>
</evidence>
<sequence>MNCGVEIANNLNKTAVTLAATDSIDPVAADHYSAVDENSRYQEVRDRRDPEESAGVVTIHPENRRIQSAIKQRQSFMHPNFPTKWIINCPTPCSQTEHKWMGLIFEA</sequence>
<reference evidence="1" key="2">
    <citation type="journal article" date="2007" name="Science">
        <title>Genome sequence of Aedes aegypti, a major arbovirus vector.</title>
        <authorList>
            <person name="Nene V."/>
            <person name="Wortman J.R."/>
            <person name="Lawson D."/>
            <person name="Haas B."/>
            <person name="Kodira C."/>
            <person name="Tu Z.J."/>
            <person name="Loftus B."/>
            <person name="Xi Z."/>
            <person name="Megy K."/>
            <person name="Grabherr M."/>
            <person name="Ren Q."/>
            <person name="Zdobnov E.M."/>
            <person name="Lobo N.F."/>
            <person name="Campbell K.S."/>
            <person name="Brown S.E."/>
            <person name="Bonaldo M.F."/>
            <person name="Zhu J."/>
            <person name="Sinkins S.P."/>
            <person name="Hogenkamp D.G."/>
            <person name="Amedeo P."/>
            <person name="Arensburger P."/>
            <person name="Atkinson P.W."/>
            <person name="Bidwell S."/>
            <person name="Biedler J."/>
            <person name="Birney E."/>
            <person name="Bruggner R.V."/>
            <person name="Costas J."/>
            <person name="Coy M.R."/>
            <person name="Crabtree J."/>
            <person name="Crawford M."/>
            <person name="Debruyn B."/>
            <person name="Decaprio D."/>
            <person name="Eiglmeier K."/>
            <person name="Eisenstadt E."/>
            <person name="El-Dorry H."/>
            <person name="Gelbart W.M."/>
            <person name="Gomes S.L."/>
            <person name="Hammond M."/>
            <person name="Hannick L.I."/>
            <person name="Hogan J.R."/>
            <person name="Holmes M.H."/>
            <person name="Jaffe D."/>
            <person name="Johnston J.S."/>
            <person name="Kennedy R.C."/>
            <person name="Koo H."/>
            <person name="Kravitz S."/>
            <person name="Kriventseva E.V."/>
            <person name="Kulp D."/>
            <person name="Labutti K."/>
            <person name="Lee E."/>
            <person name="Li S."/>
            <person name="Lovin D.D."/>
            <person name="Mao C."/>
            <person name="Mauceli E."/>
            <person name="Menck C.F."/>
            <person name="Miller J.R."/>
            <person name="Montgomery P."/>
            <person name="Mori A."/>
            <person name="Nascimento A.L."/>
            <person name="Naveira H.F."/>
            <person name="Nusbaum C."/>
            <person name="O'leary S."/>
            <person name="Orvis J."/>
            <person name="Pertea M."/>
            <person name="Quesneville H."/>
            <person name="Reidenbach K.R."/>
            <person name="Rogers Y.H."/>
            <person name="Roth C.W."/>
            <person name="Schneider J.R."/>
            <person name="Schatz M."/>
            <person name="Shumway M."/>
            <person name="Stanke M."/>
            <person name="Stinson E.O."/>
            <person name="Tubio J.M."/>
            <person name="Vanzee J.P."/>
            <person name="Verjovski-Almeida S."/>
            <person name="Werner D."/>
            <person name="White O."/>
            <person name="Wyder S."/>
            <person name="Zeng Q."/>
            <person name="Zhao Q."/>
            <person name="Zhao Y."/>
            <person name="Hill C.A."/>
            <person name="Raikhel A.S."/>
            <person name="Soares M.B."/>
            <person name="Knudson D.L."/>
            <person name="Lee N.H."/>
            <person name="Galagan J."/>
            <person name="Salzberg S.L."/>
            <person name="Paulsen I.T."/>
            <person name="Dimopoulos G."/>
            <person name="Collins F.H."/>
            <person name="Birren B."/>
            <person name="Fraser-Liggett C.M."/>
            <person name="Severson D.W."/>
        </authorList>
    </citation>
    <scope>NUCLEOTIDE SEQUENCE [LARGE SCALE GENOMIC DNA]</scope>
    <source>
        <strain evidence="1">Liverpool</strain>
    </source>
</reference>
<dbReference type="AlphaFoldDB" id="A0A1S4FGJ4"/>
<gene>
    <name evidence="1" type="ORF">AaeL_AAEL007398</name>
</gene>